<evidence type="ECO:0000313" key="9">
    <source>
        <dbReference type="Proteomes" id="UP000000844"/>
    </source>
</evidence>
<gene>
    <name evidence="8" type="ordered locus">Snas_2778</name>
</gene>
<dbReference type="Gene3D" id="3.90.180.10">
    <property type="entry name" value="Medium-chain alcohol dehydrogenases, catalytic domain"/>
    <property type="match status" value="1"/>
</dbReference>
<dbReference type="GO" id="GO:0016491">
    <property type="term" value="F:oxidoreductase activity"/>
    <property type="evidence" value="ECO:0007669"/>
    <property type="project" value="UniProtKB-KW"/>
</dbReference>
<feature type="domain" description="Alcohol dehydrogenase-like C-terminal" evidence="6">
    <location>
        <begin position="188"/>
        <end position="256"/>
    </location>
</feature>
<evidence type="ECO:0000256" key="3">
    <source>
        <dbReference type="ARBA" id="ARBA00022833"/>
    </source>
</evidence>
<dbReference type="InterPro" id="IPR013149">
    <property type="entry name" value="ADH-like_C"/>
</dbReference>
<reference evidence="8 9" key="1">
    <citation type="journal article" date="2009" name="Stand. Genomic Sci.">
        <title>Complete genome sequence of Stackebrandtia nassauensis type strain (LLR-40K-21).</title>
        <authorList>
            <person name="Munk C."/>
            <person name="Lapidus A."/>
            <person name="Copeland A."/>
            <person name="Jando M."/>
            <person name="Mayilraj S."/>
            <person name="Glavina Del Rio T."/>
            <person name="Nolan M."/>
            <person name="Chen F."/>
            <person name="Lucas S."/>
            <person name="Tice H."/>
            <person name="Cheng J.F."/>
            <person name="Han C."/>
            <person name="Detter J.C."/>
            <person name="Bruce D."/>
            <person name="Goodwin L."/>
            <person name="Chain P."/>
            <person name="Pitluck S."/>
            <person name="Goker M."/>
            <person name="Ovchinikova G."/>
            <person name="Pati A."/>
            <person name="Ivanova N."/>
            <person name="Mavromatis K."/>
            <person name="Chen A."/>
            <person name="Palaniappan K."/>
            <person name="Land M."/>
            <person name="Hauser L."/>
            <person name="Chang Y.J."/>
            <person name="Jeffries C.D."/>
            <person name="Bristow J."/>
            <person name="Eisen J.A."/>
            <person name="Markowitz V."/>
            <person name="Hugenholtz P."/>
            <person name="Kyrpides N.C."/>
            <person name="Klenk H.P."/>
        </authorList>
    </citation>
    <scope>NUCLEOTIDE SEQUENCE [LARGE SCALE GENOMIC DNA]</scope>
    <source>
        <strain evidence="9">DSM 44728 / CIP 108903 / NRRL B-16338 / NBRC 102104 / LLR-40K-21</strain>
    </source>
</reference>
<evidence type="ECO:0000256" key="2">
    <source>
        <dbReference type="ARBA" id="ARBA00022723"/>
    </source>
</evidence>
<comment type="cofactor">
    <cofactor evidence="1 5">
        <name>Zn(2+)</name>
        <dbReference type="ChEBI" id="CHEBI:29105"/>
    </cofactor>
</comment>
<dbReference type="OrthoDB" id="241504at2"/>
<sequence>MKAVTWQAPGELSVEKVADPAILEPTDAIIRVTSTGICGSDLHLYSLLGMCLEPGEILGHEPMGIVEEVGSAVTSIQPGDRVVVPFNIACGTCWMCVRGLTSQCETTQVRQSGKGGQIFGYTSLYGAIPGGQAELLRVPQAQFGPVKVPHDESHRYLLLCDVLPTAWQGASYAEVGPGDNVVVVGLGPVGQLAARVARLFGADTVIGLDRVAERLYMAARNGIHTVDISRHDPAELVRDLTDGRGADAVIEAVGMEAHGAPAPESEQETLAALPKSVARVAVESFGGDRMAALTLAFQLVRRGGAVSILGVYGGRANPMPLMDLFDKQITLRMGQTNVRHWLKEILPEIERPDDPLGLDDLVTHEFPLTEAPRAYEWFARQQNGCVKVVLRP</sequence>
<dbReference type="KEGG" id="sna:Snas_2778"/>
<organism evidence="8 9">
    <name type="scientific">Stackebrandtia nassauensis (strain DSM 44728 / CIP 108903 / NRRL B-16338 / NBRC 102104 / LLR-40K-21)</name>
    <dbReference type="NCBI Taxonomy" id="446470"/>
    <lineage>
        <taxon>Bacteria</taxon>
        <taxon>Bacillati</taxon>
        <taxon>Actinomycetota</taxon>
        <taxon>Actinomycetes</taxon>
        <taxon>Glycomycetales</taxon>
        <taxon>Glycomycetaceae</taxon>
        <taxon>Stackebrandtia</taxon>
    </lineage>
</organism>
<dbReference type="RefSeq" id="WP_013018025.1">
    <property type="nucleotide sequence ID" value="NC_013947.1"/>
</dbReference>
<protein>
    <submittedName>
        <fullName evidence="8">Alcohol dehydrogenase GroES domain protein</fullName>
    </submittedName>
</protein>
<dbReference type="InterPro" id="IPR013154">
    <property type="entry name" value="ADH-like_N"/>
</dbReference>
<dbReference type="InterPro" id="IPR036291">
    <property type="entry name" value="NAD(P)-bd_dom_sf"/>
</dbReference>
<accession>D3Q880</accession>
<keyword evidence="4" id="KW-0560">Oxidoreductase</keyword>
<dbReference type="Pfam" id="PF00107">
    <property type="entry name" value="ADH_zinc_N"/>
    <property type="match status" value="1"/>
</dbReference>
<dbReference type="Proteomes" id="UP000000844">
    <property type="component" value="Chromosome"/>
</dbReference>
<dbReference type="HOGENOM" id="CLU_026673_11_3_11"/>
<dbReference type="SUPFAM" id="SSF50129">
    <property type="entry name" value="GroES-like"/>
    <property type="match status" value="1"/>
</dbReference>
<keyword evidence="9" id="KW-1185">Reference proteome</keyword>
<dbReference type="eggNOG" id="COG1063">
    <property type="taxonomic scope" value="Bacteria"/>
</dbReference>
<dbReference type="STRING" id="446470.Snas_2778"/>
<proteinExistence type="inferred from homology"/>
<feature type="domain" description="Alcohol dehydrogenase-like N-terminal" evidence="7">
    <location>
        <begin position="25"/>
        <end position="145"/>
    </location>
</feature>
<keyword evidence="3 5" id="KW-0862">Zinc</keyword>
<dbReference type="PANTHER" id="PTHR42813">
    <property type="entry name" value="ZINC-TYPE ALCOHOL DEHYDROGENASE-LIKE"/>
    <property type="match status" value="1"/>
</dbReference>
<dbReference type="EMBL" id="CP001778">
    <property type="protein sequence ID" value="ADD42454.1"/>
    <property type="molecule type" value="Genomic_DNA"/>
</dbReference>
<dbReference type="AlphaFoldDB" id="D3Q880"/>
<name>D3Q880_STANL</name>
<evidence type="ECO:0000256" key="4">
    <source>
        <dbReference type="ARBA" id="ARBA00023002"/>
    </source>
</evidence>
<dbReference type="Pfam" id="PF08240">
    <property type="entry name" value="ADH_N"/>
    <property type="match status" value="1"/>
</dbReference>
<evidence type="ECO:0000259" key="7">
    <source>
        <dbReference type="Pfam" id="PF08240"/>
    </source>
</evidence>
<evidence type="ECO:0000256" key="5">
    <source>
        <dbReference type="RuleBase" id="RU361277"/>
    </source>
</evidence>
<dbReference type="InterPro" id="IPR002328">
    <property type="entry name" value="ADH_Zn_CS"/>
</dbReference>
<evidence type="ECO:0000259" key="6">
    <source>
        <dbReference type="Pfam" id="PF00107"/>
    </source>
</evidence>
<dbReference type="PANTHER" id="PTHR42813:SF2">
    <property type="entry name" value="DEHYDROGENASE, ZINC-CONTAINING, PUTATIVE (AFU_ORTHOLOGUE AFUA_2G02810)-RELATED"/>
    <property type="match status" value="1"/>
</dbReference>
<comment type="similarity">
    <text evidence="5">Belongs to the zinc-containing alcohol dehydrogenase family.</text>
</comment>
<evidence type="ECO:0000313" key="8">
    <source>
        <dbReference type="EMBL" id="ADD42454.1"/>
    </source>
</evidence>
<dbReference type="GO" id="GO:0008270">
    <property type="term" value="F:zinc ion binding"/>
    <property type="evidence" value="ECO:0007669"/>
    <property type="project" value="InterPro"/>
</dbReference>
<dbReference type="SUPFAM" id="SSF51735">
    <property type="entry name" value="NAD(P)-binding Rossmann-fold domains"/>
    <property type="match status" value="1"/>
</dbReference>
<evidence type="ECO:0000256" key="1">
    <source>
        <dbReference type="ARBA" id="ARBA00001947"/>
    </source>
</evidence>
<keyword evidence="2 5" id="KW-0479">Metal-binding</keyword>
<dbReference type="Gene3D" id="3.40.50.720">
    <property type="entry name" value="NAD(P)-binding Rossmann-like Domain"/>
    <property type="match status" value="1"/>
</dbReference>
<dbReference type="InterPro" id="IPR011032">
    <property type="entry name" value="GroES-like_sf"/>
</dbReference>
<dbReference type="PROSITE" id="PS00059">
    <property type="entry name" value="ADH_ZINC"/>
    <property type="match status" value="1"/>
</dbReference>